<keyword evidence="2" id="KW-1185">Reference proteome</keyword>
<evidence type="ECO:0000313" key="2">
    <source>
        <dbReference type="Proteomes" id="UP001607303"/>
    </source>
</evidence>
<name>A0ABD2C4T1_VESMC</name>
<dbReference type="AlphaFoldDB" id="A0ABD2C4T1"/>
<dbReference type="EMBL" id="JAYRBN010000061">
    <property type="protein sequence ID" value="KAL2740014.1"/>
    <property type="molecule type" value="Genomic_DNA"/>
</dbReference>
<proteinExistence type="predicted"/>
<evidence type="ECO:0000313" key="1">
    <source>
        <dbReference type="EMBL" id="KAL2740014.1"/>
    </source>
</evidence>
<accession>A0ABD2C4T1</accession>
<protein>
    <submittedName>
        <fullName evidence="1">Uncharacterized protein</fullName>
    </submittedName>
</protein>
<dbReference type="Proteomes" id="UP001607303">
    <property type="component" value="Unassembled WGS sequence"/>
</dbReference>
<comment type="caution">
    <text evidence="1">The sequence shown here is derived from an EMBL/GenBank/DDBJ whole genome shotgun (WGS) entry which is preliminary data.</text>
</comment>
<reference evidence="1 2" key="1">
    <citation type="journal article" date="2024" name="Ann. Entomol. Soc. Am.">
        <title>Genomic analyses of the southern and eastern yellowjacket wasps (Hymenoptera: Vespidae) reveal evolutionary signatures of social life.</title>
        <authorList>
            <person name="Catto M.A."/>
            <person name="Caine P.B."/>
            <person name="Orr S.E."/>
            <person name="Hunt B.G."/>
            <person name="Goodisman M.A.D."/>
        </authorList>
    </citation>
    <scope>NUCLEOTIDE SEQUENCE [LARGE SCALE GENOMIC DNA]</scope>
    <source>
        <strain evidence="1">232</strain>
        <tissue evidence="1">Head and thorax</tissue>
    </source>
</reference>
<gene>
    <name evidence="1" type="ORF">V1477_011403</name>
</gene>
<sequence>MQEGKRGVCNDAEKAASAAAPITDLSDVYIFAYGQRTHRIMTIPWDVVTNEETRENWQESTYKKAFLIESGTYKKLRAAAGYAKAGCCGYRKRHKGNLTHSIIVMSTA</sequence>
<organism evidence="1 2">
    <name type="scientific">Vespula maculifrons</name>
    <name type="common">Eastern yellow jacket</name>
    <name type="synonym">Wasp</name>
    <dbReference type="NCBI Taxonomy" id="7453"/>
    <lineage>
        <taxon>Eukaryota</taxon>
        <taxon>Metazoa</taxon>
        <taxon>Ecdysozoa</taxon>
        <taxon>Arthropoda</taxon>
        <taxon>Hexapoda</taxon>
        <taxon>Insecta</taxon>
        <taxon>Pterygota</taxon>
        <taxon>Neoptera</taxon>
        <taxon>Endopterygota</taxon>
        <taxon>Hymenoptera</taxon>
        <taxon>Apocrita</taxon>
        <taxon>Aculeata</taxon>
        <taxon>Vespoidea</taxon>
        <taxon>Vespidae</taxon>
        <taxon>Vespinae</taxon>
        <taxon>Vespula</taxon>
    </lineage>
</organism>